<keyword evidence="3" id="KW-0808">Transferase</keyword>
<feature type="domain" description="Histidine kinase" evidence="9">
    <location>
        <begin position="358"/>
        <end position="577"/>
    </location>
</feature>
<dbReference type="Proteomes" id="UP000467305">
    <property type="component" value="Unassembled WGS sequence"/>
</dbReference>
<dbReference type="EC" id="2.7.13.3" evidence="2"/>
<dbReference type="InterPro" id="IPR003594">
    <property type="entry name" value="HATPase_dom"/>
</dbReference>
<organism evidence="10 11">
    <name type="scientific">Tenacibaculum aiptasiae</name>
    <dbReference type="NCBI Taxonomy" id="426481"/>
    <lineage>
        <taxon>Bacteria</taxon>
        <taxon>Pseudomonadati</taxon>
        <taxon>Bacteroidota</taxon>
        <taxon>Flavobacteriia</taxon>
        <taxon>Flavobacteriales</taxon>
        <taxon>Flavobacteriaceae</taxon>
        <taxon>Tenacibaculum</taxon>
    </lineage>
</organism>
<dbReference type="InterPro" id="IPR004358">
    <property type="entry name" value="Sig_transdc_His_kin-like_C"/>
</dbReference>
<dbReference type="AlphaFoldDB" id="A0A7J5AIM6"/>
<comment type="caution">
    <text evidence="10">The sequence shown here is derived from an EMBL/GenBank/DDBJ whole genome shotgun (WGS) entry which is preliminary data.</text>
</comment>
<dbReference type="InterPro" id="IPR011990">
    <property type="entry name" value="TPR-like_helical_dom_sf"/>
</dbReference>
<dbReference type="Gene3D" id="1.10.287.130">
    <property type="match status" value="1"/>
</dbReference>
<keyword evidence="7" id="KW-0902">Two-component regulatory system</keyword>
<evidence type="ECO:0000256" key="4">
    <source>
        <dbReference type="ARBA" id="ARBA00022741"/>
    </source>
</evidence>
<dbReference type="PROSITE" id="PS50109">
    <property type="entry name" value="HIS_KIN"/>
    <property type="match status" value="1"/>
</dbReference>
<dbReference type="Pfam" id="PF13424">
    <property type="entry name" value="TPR_12"/>
    <property type="match status" value="1"/>
</dbReference>
<dbReference type="GO" id="GO:0030295">
    <property type="term" value="F:protein kinase activator activity"/>
    <property type="evidence" value="ECO:0007669"/>
    <property type="project" value="TreeGrafter"/>
</dbReference>
<dbReference type="SUPFAM" id="SSF48452">
    <property type="entry name" value="TPR-like"/>
    <property type="match status" value="1"/>
</dbReference>
<evidence type="ECO:0000256" key="8">
    <source>
        <dbReference type="SAM" id="Phobius"/>
    </source>
</evidence>
<reference evidence="10 11" key="1">
    <citation type="submission" date="2019-09" db="EMBL/GenBank/DDBJ databases">
        <authorList>
            <person name="Cao W.R."/>
        </authorList>
    </citation>
    <scope>NUCLEOTIDE SEQUENCE [LARGE SCALE GENOMIC DNA]</scope>
    <source>
        <strain evidence="11">a4</strain>
    </source>
</reference>
<accession>A0A7J5AIM6</accession>
<dbReference type="Gene3D" id="3.30.565.10">
    <property type="entry name" value="Histidine kinase-like ATPase, C-terminal domain"/>
    <property type="match status" value="1"/>
</dbReference>
<evidence type="ECO:0000256" key="7">
    <source>
        <dbReference type="ARBA" id="ARBA00023012"/>
    </source>
</evidence>
<dbReference type="PANTHER" id="PTHR42878:SF7">
    <property type="entry name" value="SENSOR HISTIDINE KINASE GLRK"/>
    <property type="match status" value="1"/>
</dbReference>
<evidence type="ECO:0000256" key="3">
    <source>
        <dbReference type="ARBA" id="ARBA00022679"/>
    </source>
</evidence>
<dbReference type="SMART" id="SM00387">
    <property type="entry name" value="HATPase_c"/>
    <property type="match status" value="1"/>
</dbReference>
<evidence type="ECO:0000256" key="2">
    <source>
        <dbReference type="ARBA" id="ARBA00012438"/>
    </source>
</evidence>
<keyword evidence="5 10" id="KW-0418">Kinase</keyword>
<dbReference type="Pfam" id="PF02518">
    <property type="entry name" value="HATPase_c"/>
    <property type="match status" value="1"/>
</dbReference>
<protein>
    <recommendedName>
        <fullName evidence="2">histidine kinase</fullName>
        <ecNumber evidence="2">2.7.13.3</ecNumber>
    </recommendedName>
</protein>
<dbReference type="InterPro" id="IPR019734">
    <property type="entry name" value="TPR_rpt"/>
</dbReference>
<evidence type="ECO:0000256" key="1">
    <source>
        <dbReference type="ARBA" id="ARBA00000085"/>
    </source>
</evidence>
<dbReference type="SUPFAM" id="SSF47384">
    <property type="entry name" value="Homodimeric domain of signal transducing histidine kinase"/>
    <property type="match status" value="1"/>
</dbReference>
<keyword evidence="8" id="KW-0812">Transmembrane</keyword>
<proteinExistence type="predicted"/>
<dbReference type="SMART" id="SM00028">
    <property type="entry name" value="TPR"/>
    <property type="match status" value="3"/>
</dbReference>
<dbReference type="SUPFAM" id="SSF55874">
    <property type="entry name" value="ATPase domain of HSP90 chaperone/DNA topoisomerase II/histidine kinase"/>
    <property type="match status" value="1"/>
</dbReference>
<evidence type="ECO:0000313" key="11">
    <source>
        <dbReference type="Proteomes" id="UP000467305"/>
    </source>
</evidence>
<dbReference type="InterPro" id="IPR036097">
    <property type="entry name" value="HisK_dim/P_sf"/>
</dbReference>
<evidence type="ECO:0000256" key="5">
    <source>
        <dbReference type="ARBA" id="ARBA00022777"/>
    </source>
</evidence>
<dbReference type="Gene3D" id="1.25.40.10">
    <property type="entry name" value="Tetratricopeptide repeat domain"/>
    <property type="match status" value="1"/>
</dbReference>
<dbReference type="GO" id="GO:0000155">
    <property type="term" value="F:phosphorelay sensor kinase activity"/>
    <property type="evidence" value="ECO:0007669"/>
    <property type="project" value="InterPro"/>
</dbReference>
<dbReference type="EMBL" id="WAAU01000014">
    <property type="protein sequence ID" value="KAB1157426.1"/>
    <property type="molecule type" value="Genomic_DNA"/>
</dbReference>
<keyword evidence="4" id="KW-0547">Nucleotide-binding</keyword>
<dbReference type="GO" id="GO:0000156">
    <property type="term" value="F:phosphorelay response regulator activity"/>
    <property type="evidence" value="ECO:0007669"/>
    <property type="project" value="TreeGrafter"/>
</dbReference>
<dbReference type="OrthoDB" id="9781208at2"/>
<name>A0A7J5AIM6_9FLAO</name>
<keyword evidence="8" id="KW-1133">Transmembrane helix</keyword>
<dbReference type="PRINTS" id="PR00344">
    <property type="entry name" value="BCTRLSENSOR"/>
</dbReference>
<keyword evidence="6" id="KW-0067">ATP-binding</keyword>
<dbReference type="GO" id="GO:0007234">
    <property type="term" value="P:osmosensory signaling via phosphorelay pathway"/>
    <property type="evidence" value="ECO:0007669"/>
    <property type="project" value="TreeGrafter"/>
</dbReference>
<gene>
    <name evidence="10" type="ORF">F7018_10905</name>
</gene>
<dbReference type="PANTHER" id="PTHR42878">
    <property type="entry name" value="TWO-COMPONENT HISTIDINE KINASE"/>
    <property type="match status" value="1"/>
</dbReference>
<evidence type="ECO:0000259" key="9">
    <source>
        <dbReference type="PROSITE" id="PS50109"/>
    </source>
</evidence>
<evidence type="ECO:0000256" key="6">
    <source>
        <dbReference type="ARBA" id="ARBA00022840"/>
    </source>
</evidence>
<evidence type="ECO:0000313" key="10">
    <source>
        <dbReference type="EMBL" id="KAB1157426.1"/>
    </source>
</evidence>
<sequence length="580" mass="66851">MHRNYFFFGLLFFFSFGKGLSQKKAIDSIFYNKINSEINKHNSPLPLLKASTFFIEKNWDSTLIYTNKQLNVPNINLNTADYSHFLRAFSFQKKKLLIESEKEFNLISENFKHQDIINSILGELTLNQRKFKKAISYFKKALKFYSYKNNLIDKNSIVHNLGLSYLHLKKFNEAEPYLIKSLEFHKKKNDTIELIGCYGDIATLYYEQYKDDLAIPFFEKAYSLAKQTTNFDLRRSTSKNMSVIEENRKDFKKALAYRKEAQQWKDSLNDQNKIYAVAQKEKEFAVKQKQNEVDILQVQNELKETQRTIFLYAAIGLFVLLGISLYFYREKVKRNKIIANQKENLDALNATKDKLFSIVSHDLRSSVNALKTSNGSLVKNLDSNNLSALRNLLQKNSAIVNGAYGLLDNLLNWALLQTNQGYFSISSLRLFFITEQVSYNYQPLLLEKELSLENTVSKKDIVFADQESLKIVLRNLLDNAIKFSKPNGSIKIYSQNSSDDFCDLIIEDTGLGMSEATRLELLKDTALLHKKEHEDVIGTGLGLQLCKSMIRKNNGKFDIESELGKGTKMIVSLPKNPSNE</sequence>
<dbReference type="GO" id="GO:0005524">
    <property type="term" value="F:ATP binding"/>
    <property type="evidence" value="ECO:0007669"/>
    <property type="project" value="UniProtKB-KW"/>
</dbReference>
<feature type="transmembrane region" description="Helical" evidence="8">
    <location>
        <begin position="309"/>
        <end position="328"/>
    </location>
</feature>
<comment type="catalytic activity">
    <reaction evidence="1">
        <text>ATP + protein L-histidine = ADP + protein N-phospho-L-histidine.</text>
        <dbReference type="EC" id="2.7.13.3"/>
    </reaction>
</comment>
<keyword evidence="11" id="KW-1185">Reference proteome</keyword>
<dbReference type="InterPro" id="IPR005467">
    <property type="entry name" value="His_kinase_dom"/>
</dbReference>
<dbReference type="RefSeq" id="WP_150900093.1">
    <property type="nucleotide sequence ID" value="NZ_WAAU01000014.1"/>
</dbReference>
<dbReference type="InterPro" id="IPR050351">
    <property type="entry name" value="BphY/WalK/GraS-like"/>
</dbReference>
<keyword evidence="8" id="KW-0472">Membrane</keyword>
<dbReference type="InterPro" id="IPR036890">
    <property type="entry name" value="HATPase_C_sf"/>
</dbReference>